<dbReference type="InterPro" id="IPR050595">
    <property type="entry name" value="Bact_response_regulator"/>
</dbReference>
<evidence type="ECO:0000256" key="1">
    <source>
        <dbReference type="ARBA" id="ARBA00022553"/>
    </source>
</evidence>
<dbReference type="SUPFAM" id="SSF52172">
    <property type="entry name" value="CheY-like"/>
    <property type="match status" value="1"/>
</dbReference>
<name>A0AA95SQ91_9BURK</name>
<dbReference type="KEGG" id="pais:PFX98_06155"/>
<evidence type="ECO:0000256" key="2">
    <source>
        <dbReference type="PROSITE-ProRule" id="PRU00169"/>
    </source>
</evidence>
<dbReference type="AlphaFoldDB" id="A0AA95SQ91"/>
<keyword evidence="1 2" id="KW-0597">Phosphoprotein</keyword>
<dbReference type="PANTHER" id="PTHR44591">
    <property type="entry name" value="STRESS RESPONSE REGULATOR PROTEIN 1"/>
    <property type="match status" value="1"/>
</dbReference>
<dbReference type="EMBL" id="CP116346">
    <property type="protein sequence ID" value="WIT13190.1"/>
    <property type="molecule type" value="Genomic_DNA"/>
</dbReference>
<dbReference type="GO" id="GO:0000160">
    <property type="term" value="P:phosphorelay signal transduction system"/>
    <property type="evidence" value="ECO:0007669"/>
    <property type="project" value="InterPro"/>
</dbReference>
<sequence length="151" mass="16490">MRPRPDRQQGDKLMQGILLCVDDEVIVLSALRDQLRKAYGARHLIEIAESAEEGLEILGELSGQGLVPLVVISDFLMPGMKGDEFLIQARQRFPYVVTVLLSGQVSDAAVDRVRQQGHLDSMIAKPWDAQALLGSIDAGLARFAASRPAVL</sequence>
<protein>
    <submittedName>
        <fullName evidence="4">Response regulator</fullName>
    </submittedName>
</protein>
<organism evidence="4 5">
    <name type="scientific">Paucibacter sediminis</name>
    <dbReference type="NCBI Taxonomy" id="3019553"/>
    <lineage>
        <taxon>Bacteria</taxon>
        <taxon>Pseudomonadati</taxon>
        <taxon>Pseudomonadota</taxon>
        <taxon>Betaproteobacteria</taxon>
        <taxon>Burkholderiales</taxon>
        <taxon>Sphaerotilaceae</taxon>
        <taxon>Roseateles</taxon>
    </lineage>
</organism>
<proteinExistence type="predicted"/>
<dbReference type="SMART" id="SM00448">
    <property type="entry name" value="REC"/>
    <property type="match status" value="1"/>
</dbReference>
<feature type="modified residue" description="4-aspartylphosphate" evidence="2">
    <location>
        <position position="74"/>
    </location>
</feature>
<reference evidence="4" key="1">
    <citation type="submission" date="2023-01" db="EMBL/GenBank/DDBJ databases">
        <title>Whole genome sequence of Paucibacter sp. S2-9 isolated from pond sediment.</title>
        <authorList>
            <person name="Jung J.Y."/>
        </authorList>
    </citation>
    <scope>NUCLEOTIDE SEQUENCE</scope>
    <source>
        <strain evidence="4">S2-9</strain>
    </source>
</reference>
<dbReference type="Proteomes" id="UP001177769">
    <property type="component" value="Chromosome"/>
</dbReference>
<evidence type="ECO:0000313" key="4">
    <source>
        <dbReference type="EMBL" id="WIT13190.1"/>
    </source>
</evidence>
<keyword evidence="5" id="KW-1185">Reference proteome</keyword>
<evidence type="ECO:0000259" key="3">
    <source>
        <dbReference type="PROSITE" id="PS50110"/>
    </source>
</evidence>
<accession>A0AA95SQ91</accession>
<feature type="domain" description="Response regulatory" evidence="3">
    <location>
        <begin position="17"/>
        <end position="140"/>
    </location>
</feature>
<dbReference type="Pfam" id="PF00072">
    <property type="entry name" value="Response_reg"/>
    <property type="match status" value="1"/>
</dbReference>
<dbReference type="InterPro" id="IPR001789">
    <property type="entry name" value="Sig_transdc_resp-reg_receiver"/>
</dbReference>
<dbReference type="InterPro" id="IPR011006">
    <property type="entry name" value="CheY-like_superfamily"/>
</dbReference>
<dbReference type="PROSITE" id="PS50110">
    <property type="entry name" value="RESPONSE_REGULATORY"/>
    <property type="match status" value="1"/>
</dbReference>
<evidence type="ECO:0000313" key="5">
    <source>
        <dbReference type="Proteomes" id="UP001177769"/>
    </source>
</evidence>
<dbReference type="PANTHER" id="PTHR44591:SF19">
    <property type="entry name" value="TWO-COMPONENT RESPONSE REGULATOR-RELATED"/>
    <property type="match status" value="1"/>
</dbReference>
<dbReference type="Gene3D" id="3.40.50.2300">
    <property type="match status" value="1"/>
</dbReference>
<gene>
    <name evidence="4" type="ORF">PFX98_06155</name>
</gene>
<dbReference type="RefSeq" id="WP_285234300.1">
    <property type="nucleotide sequence ID" value="NZ_CP116346.1"/>
</dbReference>